<proteinExistence type="predicted"/>
<evidence type="ECO:0000256" key="1">
    <source>
        <dbReference type="SAM" id="MobiDB-lite"/>
    </source>
</evidence>
<dbReference type="EMBL" id="ATMH01012116">
    <property type="protein sequence ID" value="EPY15403.1"/>
    <property type="molecule type" value="Genomic_DNA"/>
</dbReference>
<comment type="caution">
    <text evidence="3">The sequence shown here is derived from an EMBL/GenBank/DDBJ whole genome shotgun (WGS) entry which is preliminary data.</text>
</comment>
<keyword evidence="4" id="KW-1185">Reference proteome</keyword>
<dbReference type="Proteomes" id="UP000015354">
    <property type="component" value="Unassembled WGS sequence"/>
</dbReference>
<reference evidence="3 4" key="1">
    <citation type="journal article" date="2013" name="PLoS ONE">
        <title>Predicting the Proteins of Angomonas deanei, Strigomonas culicis and Their Respective Endosymbionts Reveals New Aspects of the Trypanosomatidae Family.</title>
        <authorList>
            <person name="Motta M.C."/>
            <person name="Martins A.C."/>
            <person name="de Souza S.S."/>
            <person name="Catta-Preta C.M."/>
            <person name="Silva R."/>
            <person name="Klein C.C."/>
            <person name="de Almeida L.G."/>
            <person name="de Lima Cunha O."/>
            <person name="Ciapina L.P."/>
            <person name="Brocchi M."/>
            <person name="Colabardini A.C."/>
            <person name="de Araujo Lima B."/>
            <person name="Machado C.R."/>
            <person name="de Almeida Soares C.M."/>
            <person name="Probst C.M."/>
            <person name="de Menezes C.B."/>
            <person name="Thompson C.E."/>
            <person name="Bartholomeu D.C."/>
            <person name="Gradia D.F."/>
            <person name="Pavoni D.P."/>
            <person name="Grisard E.C."/>
            <person name="Fantinatti-Garboggini F."/>
            <person name="Marchini F.K."/>
            <person name="Rodrigues-Luiz G.F."/>
            <person name="Wagner G."/>
            <person name="Goldman G.H."/>
            <person name="Fietto J.L."/>
            <person name="Elias M.C."/>
            <person name="Goldman M.H."/>
            <person name="Sagot M.F."/>
            <person name="Pereira M."/>
            <person name="Stoco P.H."/>
            <person name="de Mendonca-Neto R.P."/>
            <person name="Teixeira S.M."/>
            <person name="Maciel T.E."/>
            <person name="de Oliveira Mendes T.A."/>
            <person name="Urmenyi T.P."/>
            <person name="de Souza W."/>
            <person name="Schenkman S."/>
            <person name="de Vasconcelos A.T."/>
        </authorList>
    </citation>
    <scope>NUCLEOTIDE SEQUENCE [LARGE SCALE GENOMIC DNA]</scope>
</reference>
<feature type="region of interest" description="Disordered" evidence="1">
    <location>
        <begin position="205"/>
        <end position="224"/>
    </location>
</feature>
<name>S9TGB8_9TRYP</name>
<protein>
    <submittedName>
        <fullName evidence="3">Uncharacterized protein</fullName>
    </submittedName>
</protein>
<feature type="signal peptide" evidence="2">
    <location>
        <begin position="1"/>
        <end position="19"/>
    </location>
</feature>
<gene>
    <name evidence="3" type="ORF">STCU_12048</name>
</gene>
<sequence length="272" mass="29929">MVQKIGLILLGSCPDLLLLNQCLLRLLQCHLAVRGAHGPMVFHRLLPLEAPLCQLLVSHGLTCTQVRAWRDAAGMGSPEAQLAAGCRVLQRASAAGADVSAAREALTMLLGSFVLFSLEQRARLPPAVRHQASAADLYARDVLPALQQLQTHSYHVQAFLASGSAAAPGRDRVSPALQVIWPSQQVFVGAHGRFVKPMTEVLPRHRHPHQRDVHHARDNPDENRTEARHLLRRAFHPPKPDLNTEKGIEDPLYSFLLEDEEDAIARFFGPSA</sequence>
<evidence type="ECO:0000256" key="2">
    <source>
        <dbReference type="SAM" id="SignalP"/>
    </source>
</evidence>
<keyword evidence="2" id="KW-0732">Signal</keyword>
<organism evidence="3 4">
    <name type="scientific">Strigomonas culicis</name>
    <dbReference type="NCBI Taxonomy" id="28005"/>
    <lineage>
        <taxon>Eukaryota</taxon>
        <taxon>Discoba</taxon>
        <taxon>Euglenozoa</taxon>
        <taxon>Kinetoplastea</taxon>
        <taxon>Metakinetoplastina</taxon>
        <taxon>Trypanosomatida</taxon>
        <taxon>Trypanosomatidae</taxon>
        <taxon>Strigomonadinae</taxon>
        <taxon>Strigomonas</taxon>
    </lineage>
</organism>
<evidence type="ECO:0000313" key="3">
    <source>
        <dbReference type="EMBL" id="EPY15403.1"/>
    </source>
</evidence>
<feature type="chain" id="PRO_5004557289" evidence="2">
    <location>
        <begin position="20"/>
        <end position="272"/>
    </location>
</feature>
<evidence type="ECO:0000313" key="4">
    <source>
        <dbReference type="Proteomes" id="UP000015354"/>
    </source>
</evidence>
<dbReference type="AlphaFoldDB" id="S9TGB8"/>
<feature type="compositionally biased region" description="Basic and acidic residues" evidence="1">
    <location>
        <begin position="210"/>
        <end position="224"/>
    </location>
</feature>
<accession>S9TGB8</accession>